<keyword evidence="4" id="KW-1185">Reference proteome</keyword>
<keyword evidence="2" id="KW-1133">Transmembrane helix</keyword>
<dbReference type="PANTHER" id="PTHR40278">
    <property type="entry name" value="DNA UTILIZATION PROTEIN HOFN"/>
    <property type="match status" value="1"/>
</dbReference>
<reference evidence="3 4" key="1">
    <citation type="submission" date="2024-09" db="EMBL/GenBank/DDBJ databases">
        <authorList>
            <person name="Sun Q."/>
            <person name="Mori K."/>
        </authorList>
    </citation>
    <scope>NUCLEOTIDE SEQUENCE [LARGE SCALE GENOMIC DNA]</scope>
    <source>
        <strain evidence="3 4">KCTC 23315</strain>
    </source>
</reference>
<feature type="coiled-coil region" evidence="1">
    <location>
        <begin position="64"/>
        <end position="94"/>
    </location>
</feature>
<evidence type="ECO:0000313" key="4">
    <source>
        <dbReference type="Proteomes" id="UP001589813"/>
    </source>
</evidence>
<dbReference type="EMBL" id="JBHLXP010000003">
    <property type="protein sequence ID" value="MFC0049103.1"/>
    <property type="molecule type" value="Genomic_DNA"/>
</dbReference>
<comment type="caution">
    <text evidence="3">The sequence shown here is derived from an EMBL/GenBank/DDBJ whole genome shotgun (WGS) entry which is preliminary data.</text>
</comment>
<dbReference type="InterPro" id="IPR007813">
    <property type="entry name" value="PilN"/>
</dbReference>
<keyword evidence="1" id="KW-0175">Coiled coil</keyword>
<dbReference type="PANTHER" id="PTHR40278:SF2">
    <property type="entry name" value="TYPE IV PILUS INNER MEMBRANE COMPONENT PILN"/>
    <property type="match status" value="1"/>
</dbReference>
<dbReference type="InterPro" id="IPR052534">
    <property type="entry name" value="Extracell_DNA_Util/SecSys_Comp"/>
</dbReference>
<keyword evidence="2" id="KW-0812">Transmembrane</keyword>
<sequence length="199" mass="22137">MAYLNLLPWRDAQKKQQQARFMTTITAACVSSFLLVFGVSAVYSSMIEGQDGRNNYLQGEIAILDQRITEIKQLDEKKKNLQKRMELIAQLQSSRNLGTQIMDEIAKVTPAGVYLTNLEKKGPSLLLVGKSESNNRLSNMIRSVETSELLSNPLLEFIEAAKDETQLLSDFKMHLMVKSYDTVHGASNQPKPAAAGGTK</sequence>
<name>A0ABV6BHV3_9GAMM</name>
<keyword evidence="2" id="KW-0472">Membrane</keyword>
<evidence type="ECO:0000256" key="2">
    <source>
        <dbReference type="SAM" id="Phobius"/>
    </source>
</evidence>
<proteinExistence type="predicted"/>
<protein>
    <submittedName>
        <fullName evidence="3">PilN domain-containing protein</fullName>
    </submittedName>
</protein>
<feature type="transmembrane region" description="Helical" evidence="2">
    <location>
        <begin position="21"/>
        <end position="43"/>
    </location>
</feature>
<evidence type="ECO:0000256" key="1">
    <source>
        <dbReference type="SAM" id="Coils"/>
    </source>
</evidence>
<evidence type="ECO:0000313" key="3">
    <source>
        <dbReference type="EMBL" id="MFC0049103.1"/>
    </source>
</evidence>
<dbReference type="Pfam" id="PF05137">
    <property type="entry name" value="PilN"/>
    <property type="match status" value="1"/>
</dbReference>
<gene>
    <name evidence="3" type="ORF">ACFFJP_12480</name>
</gene>
<accession>A0ABV6BHV3</accession>
<organism evidence="3 4">
    <name type="scientific">Rheinheimera tilapiae</name>
    <dbReference type="NCBI Taxonomy" id="875043"/>
    <lineage>
        <taxon>Bacteria</taxon>
        <taxon>Pseudomonadati</taxon>
        <taxon>Pseudomonadota</taxon>
        <taxon>Gammaproteobacteria</taxon>
        <taxon>Chromatiales</taxon>
        <taxon>Chromatiaceae</taxon>
        <taxon>Rheinheimera</taxon>
    </lineage>
</organism>
<dbReference type="RefSeq" id="WP_377244350.1">
    <property type="nucleotide sequence ID" value="NZ_JBHLXP010000003.1"/>
</dbReference>
<dbReference type="Proteomes" id="UP001589813">
    <property type="component" value="Unassembled WGS sequence"/>
</dbReference>